<dbReference type="AlphaFoldDB" id="A0AAD9MGC9"/>
<keyword evidence="3" id="KW-1185">Reference proteome</keyword>
<dbReference type="EMBL" id="JAQQPM010000009">
    <property type="protein sequence ID" value="KAK2075332.1"/>
    <property type="molecule type" value="Genomic_DNA"/>
</dbReference>
<reference evidence="2" key="1">
    <citation type="journal article" date="2023" name="Mol. Plant Microbe Interact.">
        <title>Elucidating the Obligate Nature and Biological Capacity of an Invasive Fungal Corn Pathogen.</title>
        <authorList>
            <person name="MacCready J.S."/>
            <person name="Roggenkamp E.M."/>
            <person name="Gdanetz K."/>
            <person name="Chilvers M.I."/>
        </authorList>
    </citation>
    <scope>NUCLEOTIDE SEQUENCE</scope>
    <source>
        <strain evidence="2">PM02</strain>
    </source>
</reference>
<name>A0AAD9MGC9_9PEZI</name>
<gene>
    <name evidence="2" type="ORF">P8C59_009465</name>
</gene>
<keyword evidence="1" id="KW-0732">Signal</keyword>
<comment type="caution">
    <text evidence="2">The sequence shown here is derived from an EMBL/GenBank/DDBJ whole genome shotgun (WGS) entry which is preliminary data.</text>
</comment>
<proteinExistence type="predicted"/>
<evidence type="ECO:0000313" key="2">
    <source>
        <dbReference type="EMBL" id="KAK2075332.1"/>
    </source>
</evidence>
<organism evidence="2 3">
    <name type="scientific">Phyllachora maydis</name>
    <dbReference type="NCBI Taxonomy" id="1825666"/>
    <lineage>
        <taxon>Eukaryota</taxon>
        <taxon>Fungi</taxon>
        <taxon>Dikarya</taxon>
        <taxon>Ascomycota</taxon>
        <taxon>Pezizomycotina</taxon>
        <taxon>Sordariomycetes</taxon>
        <taxon>Sordariomycetidae</taxon>
        <taxon>Phyllachorales</taxon>
        <taxon>Phyllachoraceae</taxon>
        <taxon>Phyllachora</taxon>
    </lineage>
</organism>
<protein>
    <submittedName>
        <fullName evidence="2">Uncharacterized protein</fullName>
    </submittedName>
</protein>
<dbReference type="Proteomes" id="UP001217918">
    <property type="component" value="Unassembled WGS sequence"/>
</dbReference>
<sequence length="224" mass="23029">MARLTLTTLSVYLLLLPLALAAPIAYRGPMRQVEANTLRQHDGPLVRARSPHLGFGHQRHLDRVTAALNRFTAAITAVNPAAAAAVAAAMPNTAAAAAVAAAVPNTAAAAAAVPNTATGAAVSNTAAATGAPLTARYTTLEVNPATLVSKVTPDTLSPPRLPVAAKGAQFLRALRLLRAKLASRSPHDNGNDNNAHAWSGPCDDILIRTGAEGSHHGSLKETLY</sequence>
<evidence type="ECO:0000256" key="1">
    <source>
        <dbReference type="SAM" id="SignalP"/>
    </source>
</evidence>
<feature type="chain" id="PRO_5041919137" evidence="1">
    <location>
        <begin position="22"/>
        <end position="224"/>
    </location>
</feature>
<accession>A0AAD9MGC9</accession>
<evidence type="ECO:0000313" key="3">
    <source>
        <dbReference type="Proteomes" id="UP001217918"/>
    </source>
</evidence>
<feature type="signal peptide" evidence="1">
    <location>
        <begin position="1"/>
        <end position="21"/>
    </location>
</feature>